<feature type="region of interest" description="Disordered" evidence="1">
    <location>
        <begin position="1"/>
        <end position="33"/>
    </location>
</feature>
<accession>A0A5J4LAI4</accession>
<protein>
    <submittedName>
        <fullName evidence="2">Uncharacterized protein</fullName>
    </submittedName>
</protein>
<comment type="caution">
    <text evidence="2">The sequence shown here is derived from an EMBL/GenBank/DDBJ whole genome shotgun (WGS) entry which is preliminary data.</text>
</comment>
<keyword evidence="3" id="KW-1185">Reference proteome</keyword>
<name>A0A5J4LAI4_9ACTN</name>
<dbReference type="EMBL" id="BLAG01000010">
    <property type="protein sequence ID" value="GES31213.1"/>
    <property type="molecule type" value="Genomic_DNA"/>
</dbReference>
<evidence type="ECO:0000256" key="1">
    <source>
        <dbReference type="SAM" id="MobiDB-lite"/>
    </source>
</evidence>
<proteinExistence type="predicted"/>
<sequence length="147" mass="16789">MRHHTITANEQKTVEQTPYKRPPRPRERPGGVALNPWEVDDMAKTIARIFESLLRLLLPARGRHRPFGALPAVTCEEAPTLRFARMPGGREGMLRGEDAALVRPYVLTPEERQERRAQYGRRRALWFAAYGLDSGPRWIHGLEAAAR</sequence>
<dbReference type="Proteomes" id="UP000325598">
    <property type="component" value="Unassembled WGS sequence"/>
</dbReference>
<dbReference type="AlphaFoldDB" id="A0A5J4LAI4"/>
<evidence type="ECO:0000313" key="3">
    <source>
        <dbReference type="Proteomes" id="UP000325598"/>
    </source>
</evidence>
<reference evidence="2 3" key="1">
    <citation type="submission" date="2019-10" db="EMBL/GenBank/DDBJ databases">
        <title>Whole genome shotgun sequence of Streptomyces angustmyceticus NBRC 3934.</title>
        <authorList>
            <person name="Hosoyama A."/>
            <person name="Ichikawa N."/>
            <person name="Kimura A."/>
            <person name="Kitahashi Y."/>
            <person name="Komaki H."/>
            <person name="Uohara A."/>
        </authorList>
    </citation>
    <scope>NUCLEOTIDE SEQUENCE [LARGE SCALE GENOMIC DNA]</scope>
    <source>
        <strain evidence="2 3">NBRC 3934</strain>
    </source>
</reference>
<organism evidence="2 3">
    <name type="scientific">Streptomyces angustmyceticus</name>
    <dbReference type="NCBI Taxonomy" id="285578"/>
    <lineage>
        <taxon>Bacteria</taxon>
        <taxon>Bacillati</taxon>
        <taxon>Actinomycetota</taxon>
        <taxon>Actinomycetes</taxon>
        <taxon>Kitasatosporales</taxon>
        <taxon>Streptomycetaceae</taxon>
        <taxon>Streptomyces</taxon>
    </lineage>
</organism>
<evidence type="ECO:0000313" key="2">
    <source>
        <dbReference type="EMBL" id="GES31213.1"/>
    </source>
</evidence>
<feature type="compositionally biased region" description="Polar residues" evidence="1">
    <location>
        <begin position="1"/>
        <end position="16"/>
    </location>
</feature>
<gene>
    <name evidence="2" type="ORF">San01_37000</name>
</gene>